<dbReference type="Pfam" id="PF02104">
    <property type="entry name" value="SURF1"/>
    <property type="match status" value="1"/>
</dbReference>
<evidence type="ECO:0000313" key="8">
    <source>
        <dbReference type="Proteomes" id="UP000638981"/>
    </source>
</evidence>
<dbReference type="RefSeq" id="WP_189409634.1">
    <property type="nucleotide sequence ID" value="NZ_BMYJ01000001.1"/>
</dbReference>
<dbReference type="GO" id="GO:0005886">
    <property type="term" value="C:plasma membrane"/>
    <property type="evidence" value="ECO:0007669"/>
    <property type="project" value="UniProtKB-SubCell"/>
</dbReference>
<name>A0A918TFM2_9RHOB</name>
<dbReference type="InterPro" id="IPR002994">
    <property type="entry name" value="Surf1/Shy1"/>
</dbReference>
<dbReference type="CDD" id="cd06662">
    <property type="entry name" value="SURF1"/>
    <property type="match status" value="1"/>
</dbReference>
<dbReference type="PANTHER" id="PTHR23427">
    <property type="entry name" value="SURFEIT LOCUS PROTEIN"/>
    <property type="match status" value="1"/>
</dbReference>
<organism evidence="7 8">
    <name type="scientific">Neogemmobacter tilapiae</name>
    <dbReference type="NCBI Taxonomy" id="875041"/>
    <lineage>
        <taxon>Bacteria</taxon>
        <taxon>Pseudomonadati</taxon>
        <taxon>Pseudomonadota</taxon>
        <taxon>Alphaproteobacteria</taxon>
        <taxon>Rhodobacterales</taxon>
        <taxon>Paracoccaceae</taxon>
        <taxon>Neogemmobacter</taxon>
    </lineage>
</organism>
<comment type="caution">
    <text evidence="6">Lacks conserved residue(s) required for the propagation of feature annotation.</text>
</comment>
<keyword evidence="5 6" id="KW-0472">Membrane</keyword>
<keyword evidence="3 6" id="KW-0812">Transmembrane</keyword>
<evidence type="ECO:0000256" key="2">
    <source>
        <dbReference type="ARBA" id="ARBA00007165"/>
    </source>
</evidence>
<comment type="caution">
    <text evidence="7">The sequence shown here is derived from an EMBL/GenBank/DDBJ whole genome shotgun (WGS) entry which is preliminary data.</text>
</comment>
<comment type="subcellular location">
    <subcellularLocation>
        <location evidence="6">Cell membrane</location>
        <topology evidence="6">Multi-pass membrane protein</topology>
    </subcellularLocation>
    <subcellularLocation>
        <location evidence="1">Membrane</location>
    </subcellularLocation>
</comment>
<dbReference type="PROSITE" id="PS50895">
    <property type="entry name" value="SURF1"/>
    <property type="match status" value="1"/>
</dbReference>
<keyword evidence="6" id="KW-1003">Cell membrane</keyword>
<sequence>MRRLILPLLFGLCGAAVLIGLGVWQLQRLEWKETVLAAMAARIGGPPIPLPETPEKTRDNYQTVTLTGRFLPGHLDVMSGQKLVGPGFRVIAPFETEEGRRVMVDRGFVPDAERKTPRTGAGVTEISGNLLWPDDADSYTPAPNLTENLWFARDVVTMAKALNTEPVLIVAFTDTGEGVSPVPVDTMSVPNNHFQYAMTWFSLALVWLGMTVFWLRRMALRIN</sequence>
<accession>A0A918TFM2</accession>
<dbReference type="Proteomes" id="UP000638981">
    <property type="component" value="Unassembled WGS sequence"/>
</dbReference>
<gene>
    <name evidence="7" type="primary">surf-1</name>
    <name evidence="7" type="ORF">GCM10007315_02420</name>
</gene>
<evidence type="ECO:0000256" key="4">
    <source>
        <dbReference type="ARBA" id="ARBA00022989"/>
    </source>
</evidence>
<evidence type="ECO:0000256" key="1">
    <source>
        <dbReference type="ARBA" id="ARBA00004370"/>
    </source>
</evidence>
<comment type="similarity">
    <text evidence="2 6">Belongs to the SURF1 family.</text>
</comment>
<dbReference type="AlphaFoldDB" id="A0A918TFM2"/>
<dbReference type="EMBL" id="BMYJ01000001">
    <property type="protein sequence ID" value="GHC44690.1"/>
    <property type="molecule type" value="Genomic_DNA"/>
</dbReference>
<reference evidence="7" key="1">
    <citation type="journal article" date="2014" name="Int. J. Syst. Evol. Microbiol.">
        <title>Complete genome sequence of Corynebacterium casei LMG S-19264T (=DSM 44701T), isolated from a smear-ripened cheese.</title>
        <authorList>
            <consortium name="US DOE Joint Genome Institute (JGI-PGF)"/>
            <person name="Walter F."/>
            <person name="Albersmeier A."/>
            <person name="Kalinowski J."/>
            <person name="Ruckert C."/>
        </authorList>
    </citation>
    <scope>NUCLEOTIDE SEQUENCE</scope>
    <source>
        <strain evidence="7">KCTC 23310</strain>
    </source>
</reference>
<keyword evidence="8" id="KW-1185">Reference proteome</keyword>
<evidence type="ECO:0000313" key="7">
    <source>
        <dbReference type="EMBL" id="GHC44690.1"/>
    </source>
</evidence>
<reference evidence="7" key="2">
    <citation type="submission" date="2020-09" db="EMBL/GenBank/DDBJ databases">
        <authorList>
            <person name="Sun Q."/>
            <person name="Kim S."/>
        </authorList>
    </citation>
    <scope>NUCLEOTIDE SEQUENCE</scope>
    <source>
        <strain evidence="7">KCTC 23310</strain>
    </source>
</reference>
<evidence type="ECO:0000256" key="3">
    <source>
        <dbReference type="ARBA" id="ARBA00022692"/>
    </source>
</evidence>
<feature type="transmembrane region" description="Helical" evidence="6">
    <location>
        <begin position="194"/>
        <end position="215"/>
    </location>
</feature>
<evidence type="ECO:0000256" key="6">
    <source>
        <dbReference type="RuleBase" id="RU363076"/>
    </source>
</evidence>
<protein>
    <recommendedName>
        <fullName evidence="6">SURF1-like protein</fullName>
    </recommendedName>
</protein>
<dbReference type="InterPro" id="IPR045214">
    <property type="entry name" value="Surf1/Surf4"/>
</dbReference>
<dbReference type="PANTHER" id="PTHR23427:SF2">
    <property type="entry name" value="SURFEIT LOCUS PROTEIN 1"/>
    <property type="match status" value="1"/>
</dbReference>
<keyword evidence="4 6" id="KW-1133">Transmembrane helix</keyword>
<proteinExistence type="inferred from homology"/>
<evidence type="ECO:0000256" key="5">
    <source>
        <dbReference type="ARBA" id="ARBA00023136"/>
    </source>
</evidence>